<proteinExistence type="predicted"/>
<dbReference type="Ensembl" id="ENSCCNT00000003422.1">
    <property type="protein sequence ID" value="ENSCCNP00000002569.1"/>
    <property type="gene ID" value="ENSCCNG00000002813.1"/>
</dbReference>
<sequence>MGHPPLEFSDCYLDSRISARGSSVMSRSWRGTNKFIKDVIKDGNALISAMRSYSSAVQKFSQTLQSFQFDFIGDTLTDDEINIGTCSPPRKVGAVDQGFRDIEHTCPQGAGGLLKEEYLLQTMQCGKYYSRDWLVEVPQVDWCVCVCARARVRTHVGRRLMGRINKEGF</sequence>
<dbReference type="GO" id="GO:0043195">
    <property type="term" value="C:terminal bouton"/>
    <property type="evidence" value="ECO:0007669"/>
    <property type="project" value="TreeGrafter"/>
</dbReference>
<dbReference type="GO" id="GO:0043197">
    <property type="term" value="C:dendritic spine"/>
    <property type="evidence" value="ECO:0007669"/>
    <property type="project" value="TreeGrafter"/>
</dbReference>
<evidence type="ECO:0000313" key="2">
    <source>
        <dbReference type="Ensembl" id="ENSCCNP00000002569.1"/>
    </source>
</evidence>
<dbReference type="GO" id="GO:0030100">
    <property type="term" value="P:regulation of endocytosis"/>
    <property type="evidence" value="ECO:0007669"/>
    <property type="project" value="TreeGrafter"/>
</dbReference>
<dbReference type="InterPro" id="IPR047234">
    <property type="entry name" value="GRAF_fam"/>
</dbReference>
<dbReference type="PANTHER" id="PTHR12552:SF2">
    <property type="entry name" value="OLIGOPHRENIN-1"/>
    <property type="match status" value="1"/>
</dbReference>
<feature type="domain" description="BAR" evidence="1">
    <location>
        <begin position="6"/>
        <end position="80"/>
    </location>
</feature>
<protein>
    <recommendedName>
        <fullName evidence="1">BAR domain-containing protein</fullName>
    </recommendedName>
</protein>
<dbReference type="InterPro" id="IPR004148">
    <property type="entry name" value="BAR_dom"/>
</dbReference>
<dbReference type="PANTHER" id="PTHR12552">
    <property type="entry name" value="OLIGOPHRENIN 1"/>
    <property type="match status" value="1"/>
</dbReference>
<dbReference type="SUPFAM" id="SSF103657">
    <property type="entry name" value="BAR/IMD domain-like"/>
    <property type="match status" value="1"/>
</dbReference>
<dbReference type="GO" id="GO:0030036">
    <property type="term" value="P:actin cytoskeleton organization"/>
    <property type="evidence" value="ECO:0007669"/>
    <property type="project" value="TreeGrafter"/>
</dbReference>
<dbReference type="GO" id="GO:0051966">
    <property type="term" value="P:regulation of synaptic transmission, glutamatergic"/>
    <property type="evidence" value="ECO:0007669"/>
    <property type="project" value="TreeGrafter"/>
</dbReference>
<dbReference type="GO" id="GO:0015629">
    <property type="term" value="C:actin cytoskeleton"/>
    <property type="evidence" value="ECO:0007669"/>
    <property type="project" value="TreeGrafter"/>
</dbReference>
<dbReference type="Gene3D" id="1.20.1270.60">
    <property type="entry name" value="Arfaptin homology (AH) domain/BAR domain"/>
    <property type="match status" value="1"/>
</dbReference>
<dbReference type="GO" id="GO:0005737">
    <property type="term" value="C:cytoplasm"/>
    <property type="evidence" value="ECO:0007669"/>
    <property type="project" value="InterPro"/>
</dbReference>
<evidence type="ECO:0000259" key="1">
    <source>
        <dbReference type="Pfam" id="PF16746"/>
    </source>
</evidence>
<dbReference type="AlphaFoldDB" id="A0A8C0VXT2"/>
<dbReference type="InterPro" id="IPR027267">
    <property type="entry name" value="AH/BAR_dom_sf"/>
</dbReference>
<name>A0A8C0VXT2_CASCN</name>
<dbReference type="GO" id="GO:1901799">
    <property type="term" value="P:negative regulation of proteasomal protein catabolic process"/>
    <property type="evidence" value="ECO:0007669"/>
    <property type="project" value="TreeGrafter"/>
</dbReference>
<reference evidence="2" key="1">
    <citation type="submission" date="2023-09" db="UniProtKB">
        <authorList>
            <consortium name="Ensembl"/>
        </authorList>
    </citation>
    <scope>IDENTIFICATION</scope>
</reference>
<accession>A0A8C0VXT2</accession>
<dbReference type="GO" id="GO:0005096">
    <property type="term" value="F:GTPase activator activity"/>
    <property type="evidence" value="ECO:0007669"/>
    <property type="project" value="InterPro"/>
</dbReference>
<organism evidence="2">
    <name type="scientific">Castor canadensis</name>
    <name type="common">American beaver</name>
    <dbReference type="NCBI Taxonomy" id="51338"/>
    <lineage>
        <taxon>Eukaryota</taxon>
        <taxon>Metazoa</taxon>
        <taxon>Chordata</taxon>
        <taxon>Craniata</taxon>
        <taxon>Vertebrata</taxon>
        <taxon>Euteleostomi</taxon>
        <taxon>Mammalia</taxon>
        <taxon>Eutheria</taxon>
        <taxon>Euarchontoglires</taxon>
        <taxon>Glires</taxon>
        <taxon>Rodentia</taxon>
        <taxon>Castorimorpha</taxon>
        <taxon>Castoridae</taxon>
        <taxon>Castor</taxon>
    </lineage>
</organism>
<dbReference type="GO" id="GO:0048488">
    <property type="term" value="P:synaptic vesicle endocytosis"/>
    <property type="evidence" value="ECO:0007669"/>
    <property type="project" value="TreeGrafter"/>
</dbReference>
<dbReference type="Pfam" id="PF16746">
    <property type="entry name" value="BAR_3"/>
    <property type="match status" value="1"/>
</dbReference>